<feature type="transmembrane region" description="Helical" evidence="1">
    <location>
        <begin position="20"/>
        <end position="44"/>
    </location>
</feature>
<feature type="transmembrane region" description="Helical" evidence="1">
    <location>
        <begin position="239"/>
        <end position="260"/>
    </location>
</feature>
<dbReference type="Pfam" id="PF01757">
    <property type="entry name" value="Acyl_transf_3"/>
    <property type="match status" value="1"/>
</dbReference>
<gene>
    <name evidence="3" type="ORF">SAMN02745157_1980</name>
</gene>
<name>A0A1M5A1G2_9HYPH</name>
<dbReference type="GO" id="GO:0009103">
    <property type="term" value="P:lipopolysaccharide biosynthetic process"/>
    <property type="evidence" value="ECO:0007669"/>
    <property type="project" value="TreeGrafter"/>
</dbReference>
<dbReference type="GO" id="GO:0016020">
    <property type="term" value="C:membrane"/>
    <property type="evidence" value="ECO:0007669"/>
    <property type="project" value="TreeGrafter"/>
</dbReference>
<keyword evidence="1" id="KW-0812">Transmembrane</keyword>
<keyword evidence="3" id="KW-0012">Acyltransferase</keyword>
<feature type="transmembrane region" description="Helical" evidence="1">
    <location>
        <begin position="115"/>
        <end position="137"/>
    </location>
</feature>
<keyword evidence="3" id="KW-0378">Hydrolase</keyword>
<evidence type="ECO:0000313" key="4">
    <source>
        <dbReference type="Proteomes" id="UP000184485"/>
    </source>
</evidence>
<feature type="domain" description="Acyltransferase 3" evidence="2">
    <location>
        <begin position="1"/>
        <end position="323"/>
    </location>
</feature>
<feature type="transmembrane region" description="Helical" evidence="1">
    <location>
        <begin position="149"/>
        <end position="167"/>
    </location>
</feature>
<dbReference type="Proteomes" id="UP000184485">
    <property type="component" value="Unassembled WGS sequence"/>
</dbReference>
<dbReference type="PANTHER" id="PTHR23028:SF53">
    <property type="entry name" value="ACYL_TRANSF_3 DOMAIN-CONTAINING PROTEIN"/>
    <property type="match status" value="1"/>
</dbReference>
<evidence type="ECO:0000259" key="2">
    <source>
        <dbReference type="Pfam" id="PF01757"/>
    </source>
</evidence>
<dbReference type="GO" id="GO:0016747">
    <property type="term" value="F:acyltransferase activity, transferring groups other than amino-acyl groups"/>
    <property type="evidence" value="ECO:0007669"/>
    <property type="project" value="InterPro"/>
</dbReference>
<protein>
    <submittedName>
        <fullName evidence="3">Peptidoglycan/LPS O-acetylase OafA/YrhL, contains acyltransferase and SGNH-hydrolase domains</fullName>
    </submittedName>
</protein>
<dbReference type="InterPro" id="IPR050879">
    <property type="entry name" value="Acyltransferase_3"/>
</dbReference>
<evidence type="ECO:0000313" key="3">
    <source>
        <dbReference type="EMBL" id="SHF23967.1"/>
    </source>
</evidence>
<organism evidence="3 4">
    <name type="scientific">Kaistia soli DSM 19436</name>
    <dbReference type="NCBI Taxonomy" id="1122133"/>
    <lineage>
        <taxon>Bacteria</taxon>
        <taxon>Pseudomonadati</taxon>
        <taxon>Pseudomonadota</taxon>
        <taxon>Alphaproteobacteria</taxon>
        <taxon>Hyphomicrobiales</taxon>
        <taxon>Kaistiaceae</taxon>
        <taxon>Kaistia</taxon>
    </lineage>
</organism>
<dbReference type="GO" id="GO:0016787">
    <property type="term" value="F:hydrolase activity"/>
    <property type="evidence" value="ECO:0007669"/>
    <property type="project" value="UniProtKB-KW"/>
</dbReference>
<proteinExistence type="predicted"/>
<reference evidence="3 4" key="1">
    <citation type="submission" date="2016-11" db="EMBL/GenBank/DDBJ databases">
        <authorList>
            <person name="Jaros S."/>
            <person name="Januszkiewicz K."/>
            <person name="Wedrychowicz H."/>
        </authorList>
    </citation>
    <scope>NUCLEOTIDE SEQUENCE [LARGE SCALE GENOMIC DNA]</scope>
    <source>
        <strain evidence="3 4">DSM 19436</strain>
    </source>
</reference>
<feature type="transmembrane region" description="Helical" evidence="1">
    <location>
        <begin position="187"/>
        <end position="205"/>
    </location>
</feature>
<keyword evidence="1" id="KW-0472">Membrane</keyword>
<evidence type="ECO:0000256" key="1">
    <source>
        <dbReference type="SAM" id="Phobius"/>
    </source>
</evidence>
<keyword evidence="4" id="KW-1185">Reference proteome</keyword>
<feature type="transmembrane region" description="Helical" evidence="1">
    <location>
        <begin position="65"/>
        <end position="85"/>
    </location>
</feature>
<sequence>MIVYIHAMGVVSGIVDEYIYLFPAMDSVSMFFVLSGYLIGRILIKTFVERTGDTRSLGQFWIYRWFRTLPNYYLILTVLVVVSSLNGSGSDAPVGPFFIFSQNIAWKHPSFFGEAWSLAVEEWFYLLMPLLMIGAMWRSPSVAASRRRLIVLLAVVALASIAARLPAGLGGHVVTYEDWDSMMRKVVVGRFDALAIGVFGAYLSIYRTDLWTRNTRLLAVAGVVLIVLDRHVLCRYVPYAIYGSLTVVPLSTLLMMPYLSQLSCRRNIITDAIEWISRRSYSMYLVNLSLTYLILSYLPFEWAGSQAIAVKYLTYWIIVVGISAGLYRLWEMPMMNLRTRFRWSTPAHAFGVNAVPAAPKTVDAGEGLPAGLQRAN</sequence>
<dbReference type="AlphaFoldDB" id="A0A1M5A1G2"/>
<feature type="transmembrane region" description="Helical" evidence="1">
    <location>
        <begin position="312"/>
        <end position="330"/>
    </location>
</feature>
<keyword evidence="3" id="KW-0808">Transferase</keyword>
<feature type="transmembrane region" description="Helical" evidence="1">
    <location>
        <begin position="281"/>
        <end position="300"/>
    </location>
</feature>
<feature type="transmembrane region" description="Helical" evidence="1">
    <location>
        <begin position="217"/>
        <end position="233"/>
    </location>
</feature>
<accession>A0A1M5A1G2</accession>
<dbReference type="OrthoDB" id="9796461at2"/>
<dbReference type="PANTHER" id="PTHR23028">
    <property type="entry name" value="ACETYLTRANSFERASE"/>
    <property type="match status" value="1"/>
</dbReference>
<dbReference type="STRING" id="1122133.SAMN02745157_1980"/>
<dbReference type="EMBL" id="FQUP01000001">
    <property type="protein sequence ID" value="SHF23967.1"/>
    <property type="molecule type" value="Genomic_DNA"/>
</dbReference>
<dbReference type="InterPro" id="IPR002656">
    <property type="entry name" value="Acyl_transf_3_dom"/>
</dbReference>
<keyword evidence="1" id="KW-1133">Transmembrane helix</keyword>